<organism evidence="1 2">
    <name type="scientific">Meiothermus hypogaeus NBRC 106114</name>
    <dbReference type="NCBI Taxonomy" id="1227553"/>
    <lineage>
        <taxon>Bacteria</taxon>
        <taxon>Thermotogati</taxon>
        <taxon>Deinococcota</taxon>
        <taxon>Deinococci</taxon>
        <taxon>Thermales</taxon>
        <taxon>Thermaceae</taxon>
        <taxon>Meiothermus</taxon>
    </lineage>
</organism>
<reference evidence="1 2" key="1">
    <citation type="submission" date="2019-07" db="EMBL/GenBank/DDBJ databases">
        <title>Whole genome shotgun sequence of Meiothermus hypogaeus NBRC 106114.</title>
        <authorList>
            <person name="Hosoyama A."/>
            <person name="Uohara A."/>
            <person name="Ohji S."/>
            <person name="Ichikawa N."/>
        </authorList>
    </citation>
    <scope>NUCLEOTIDE SEQUENCE [LARGE SCALE GENOMIC DNA]</scope>
    <source>
        <strain evidence="1 2">NBRC 106114</strain>
    </source>
</reference>
<sequence length="76" mass="8297">MGTKALLALLDHICEQTNGIKAETYTVVYQGVVGMKQDGSLILFGMWIVVLTRYRALCRLGMYTSSPGQASVQGEL</sequence>
<dbReference type="EMBL" id="BJXL01000059">
    <property type="protein sequence ID" value="GEM83749.1"/>
    <property type="molecule type" value="Genomic_DNA"/>
</dbReference>
<evidence type="ECO:0000313" key="1">
    <source>
        <dbReference type="EMBL" id="GEM83749.1"/>
    </source>
</evidence>
<proteinExistence type="predicted"/>
<name>A0A511R2E4_9DEIN</name>
<dbReference type="AlphaFoldDB" id="A0A511R2E4"/>
<accession>A0A511R2E4</accession>
<evidence type="ECO:0000313" key="2">
    <source>
        <dbReference type="Proteomes" id="UP000321197"/>
    </source>
</evidence>
<comment type="caution">
    <text evidence="1">The sequence shown here is derived from an EMBL/GenBank/DDBJ whole genome shotgun (WGS) entry which is preliminary data.</text>
</comment>
<protein>
    <submittedName>
        <fullName evidence="1">Uncharacterized protein</fullName>
    </submittedName>
</protein>
<gene>
    <name evidence="1" type="ORF">MHY01S_19150</name>
</gene>
<dbReference type="Proteomes" id="UP000321197">
    <property type="component" value="Unassembled WGS sequence"/>
</dbReference>